<evidence type="ECO:0000313" key="5">
    <source>
        <dbReference type="Proteomes" id="UP000660680"/>
    </source>
</evidence>
<proteinExistence type="predicted"/>
<evidence type="ECO:0000259" key="3">
    <source>
        <dbReference type="Pfam" id="PF20177"/>
    </source>
</evidence>
<dbReference type="Pfam" id="PF20177">
    <property type="entry name" value="DUF6542"/>
    <property type="match status" value="1"/>
</dbReference>
<protein>
    <recommendedName>
        <fullName evidence="3">DUF6542 domain-containing protein</fullName>
    </recommendedName>
</protein>
<feature type="region of interest" description="Disordered" evidence="1">
    <location>
        <begin position="117"/>
        <end position="166"/>
    </location>
</feature>
<evidence type="ECO:0000313" key="4">
    <source>
        <dbReference type="EMBL" id="GGS13886.1"/>
    </source>
</evidence>
<reference evidence="4" key="1">
    <citation type="journal article" date="2014" name="Int. J. Syst. Evol. Microbiol.">
        <title>Complete genome sequence of Corynebacterium casei LMG S-19264T (=DSM 44701T), isolated from a smear-ripened cheese.</title>
        <authorList>
            <consortium name="US DOE Joint Genome Institute (JGI-PGF)"/>
            <person name="Walter F."/>
            <person name="Albersmeier A."/>
            <person name="Kalinowski J."/>
            <person name="Ruckert C."/>
        </authorList>
    </citation>
    <scope>NUCLEOTIDE SEQUENCE</scope>
    <source>
        <strain evidence="4">JCM 3276</strain>
    </source>
</reference>
<evidence type="ECO:0000256" key="2">
    <source>
        <dbReference type="SAM" id="Phobius"/>
    </source>
</evidence>
<keyword evidence="2" id="KW-1133">Transmembrane helix</keyword>
<dbReference type="AlphaFoldDB" id="A0A918G2D0"/>
<accession>A0A918G2D0</accession>
<feature type="domain" description="DUF6542" evidence="3">
    <location>
        <begin position="1"/>
        <end position="113"/>
    </location>
</feature>
<organism evidence="4 5">
    <name type="scientific">Actinokineospora fastidiosa</name>
    <dbReference type="NCBI Taxonomy" id="1816"/>
    <lineage>
        <taxon>Bacteria</taxon>
        <taxon>Bacillati</taxon>
        <taxon>Actinomycetota</taxon>
        <taxon>Actinomycetes</taxon>
        <taxon>Pseudonocardiales</taxon>
        <taxon>Pseudonocardiaceae</taxon>
        <taxon>Actinokineospora</taxon>
    </lineage>
</organism>
<dbReference type="EMBL" id="BMRB01000001">
    <property type="protein sequence ID" value="GGS13886.1"/>
    <property type="molecule type" value="Genomic_DNA"/>
</dbReference>
<dbReference type="InterPro" id="IPR046672">
    <property type="entry name" value="DUF6542"/>
</dbReference>
<dbReference type="Proteomes" id="UP000660680">
    <property type="component" value="Unassembled WGS sequence"/>
</dbReference>
<keyword evidence="2" id="KW-0812">Transmembrane</keyword>
<comment type="caution">
    <text evidence="4">The sequence shown here is derived from an EMBL/GenBank/DDBJ whole genome shotgun (WGS) entry which is preliminary data.</text>
</comment>
<keyword evidence="5" id="KW-1185">Reference proteome</keyword>
<feature type="transmembrane region" description="Helical" evidence="2">
    <location>
        <begin position="21"/>
        <end position="41"/>
    </location>
</feature>
<evidence type="ECO:0000256" key="1">
    <source>
        <dbReference type="SAM" id="MobiDB-lite"/>
    </source>
</evidence>
<sequence>MLLAVGLTAVAAVIDMQVKGSLGQIFQGAYVGGCVAAICLVRRRNLFGPIVQPPLVFAVVSVPALALFGPGGGGGLKGMLFNVALPLTSNFPTMGITTGVVLAIGIGRFFLQRDPEAKAVEKRPKRTEDKPRRPREDAPARSRPAGSREERARDAERKPRKPRPER</sequence>
<feature type="transmembrane region" description="Helical" evidence="2">
    <location>
        <begin position="91"/>
        <end position="111"/>
    </location>
</feature>
<feature type="transmembrane region" description="Helical" evidence="2">
    <location>
        <begin position="53"/>
        <end position="71"/>
    </location>
</feature>
<name>A0A918G2D0_9PSEU</name>
<gene>
    <name evidence="4" type="ORF">GCM10010171_02170</name>
</gene>
<reference evidence="4" key="2">
    <citation type="submission" date="2020-09" db="EMBL/GenBank/DDBJ databases">
        <authorList>
            <person name="Sun Q."/>
            <person name="Ohkuma M."/>
        </authorList>
    </citation>
    <scope>NUCLEOTIDE SEQUENCE</scope>
    <source>
        <strain evidence="4">JCM 3276</strain>
    </source>
</reference>
<keyword evidence="2" id="KW-0472">Membrane</keyword>